<dbReference type="InterPro" id="IPR027417">
    <property type="entry name" value="P-loop_NTPase"/>
</dbReference>
<dbReference type="AlphaFoldDB" id="A0A7C3VF25"/>
<dbReference type="Gene3D" id="3.40.50.300">
    <property type="entry name" value="P-loop containing nucleotide triphosphate hydrolases"/>
    <property type="match status" value="1"/>
</dbReference>
<dbReference type="PANTHER" id="PTHR23155:SF1228">
    <property type="entry name" value="NB-ARC DOMAIN CONTAINING PROTEIN, EXPRESSED"/>
    <property type="match status" value="1"/>
</dbReference>
<gene>
    <name evidence="2" type="ORF">ENR15_03750</name>
</gene>
<name>A0A7C3VF25_9CYAN</name>
<sequence>MAPTLKASEVGLKQIQQARKERGWTIDCEKWLLAASHLMAPDREWQIGGPYADGCSEATWRRFLRGEKVGTAAFKAFCQVLGCDWRIVVEREDLLGLQMDPGLVGVPDVMVGCDRASELAILNQWVLQDNCRLIAILGMGGMGKTTLAIHLANQLEDKFDRVIWRSLQQSPSIIDQLDQLLNLWDGEVLPEMETVDAKISRLIEYLHLQRCLIVFDGLEVLMTANELAGRYRESYQEYGKLFRKIGSLNHRSCAIITSTEKSREIAVLEGKNSPVRCLHVAGLSTKAAQEILRDRGLVEEPAWDELIQRYRGNPLALRIISATIAEIFNNRASEFLRHNTIFLGGITEVLDQQFERLSDVEIKLLYQLAISGEPLDIEGLREGLAAAALSTSQLMAALQSLAWRSLIEKNSSTSQVTFTLQPVVMKYVINNFGHI</sequence>
<dbReference type="GO" id="GO:0098542">
    <property type="term" value="P:defense response to other organism"/>
    <property type="evidence" value="ECO:0007669"/>
    <property type="project" value="TreeGrafter"/>
</dbReference>
<dbReference type="Pfam" id="PF00931">
    <property type="entry name" value="NB-ARC"/>
    <property type="match status" value="1"/>
</dbReference>
<dbReference type="InterPro" id="IPR044974">
    <property type="entry name" value="Disease_R_plants"/>
</dbReference>
<dbReference type="GO" id="GO:0043531">
    <property type="term" value="F:ADP binding"/>
    <property type="evidence" value="ECO:0007669"/>
    <property type="project" value="InterPro"/>
</dbReference>
<comment type="caution">
    <text evidence="2">The sequence shown here is derived from an EMBL/GenBank/DDBJ whole genome shotgun (WGS) entry which is preliminary data.</text>
</comment>
<reference evidence="2" key="1">
    <citation type="journal article" date="2020" name="mSystems">
        <title>Genome- and Community-Level Interaction Insights into Carbon Utilization and Element Cycling Functions of Hydrothermarchaeota in Hydrothermal Sediment.</title>
        <authorList>
            <person name="Zhou Z."/>
            <person name="Liu Y."/>
            <person name="Xu W."/>
            <person name="Pan J."/>
            <person name="Luo Z.H."/>
            <person name="Li M."/>
        </authorList>
    </citation>
    <scope>NUCLEOTIDE SEQUENCE [LARGE SCALE GENOMIC DNA]</scope>
    <source>
        <strain evidence="2">SpSt-374</strain>
    </source>
</reference>
<accession>A0A7C3VF25</accession>
<dbReference type="CDD" id="cd01120">
    <property type="entry name" value="RecA-like_superfamily"/>
    <property type="match status" value="1"/>
</dbReference>
<dbReference type="EMBL" id="DSPX01000039">
    <property type="protein sequence ID" value="HGF99791.1"/>
    <property type="molecule type" value="Genomic_DNA"/>
</dbReference>
<protein>
    <submittedName>
        <fullName evidence="2">NACHT domain-containing protein</fullName>
    </submittedName>
</protein>
<dbReference type="SUPFAM" id="SSF52540">
    <property type="entry name" value="P-loop containing nucleoside triphosphate hydrolases"/>
    <property type="match status" value="1"/>
</dbReference>
<organism evidence="2">
    <name type="scientific">Planktothricoides sp. SpSt-374</name>
    <dbReference type="NCBI Taxonomy" id="2282167"/>
    <lineage>
        <taxon>Bacteria</taxon>
        <taxon>Bacillati</taxon>
        <taxon>Cyanobacteriota</taxon>
        <taxon>Cyanophyceae</taxon>
        <taxon>Oscillatoriophycideae</taxon>
        <taxon>Oscillatoriales</taxon>
        <taxon>Oscillatoriaceae</taxon>
        <taxon>Planktothricoides</taxon>
    </lineage>
</organism>
<proteinExistence type="predicted"/>
<dbReference type="PRINTS" id="PR00364">
    <property type="entry name" value="DISEASERSIST"/>
</dbReference>
<evidence type="ECO:0000313" key="2">
    <source>
        <dbReference type="EMBL" id="HGF99791.1"/>
    </source>
</evidence>
<feature type="domain" description="NB-ARC" evidence="1">
    <location>
        <begin position="123"/>
        <end position="216"/>
    </location>
</feature>
<evidence type="ECO:0000259" key="1">
    <source>
        <dbReference type="Pfam" id="PF00931"/>
    </source>
</evidence>
<dbReference type="InterPro" id="IPR002182">
    <property type="entry name" value="NB-ARC"/>
</dbReference>
<dbReference type="PANTHER" id="PTHR23155">
    <property type="entry name" value="DISEASE RESISTANCE PROTEIN RP"/>
    <property type="match status" value="1"/>
</dbReference>